<dbReference type="EMBL" id="CP137852">
    <property type="protein sequence ID" value="WPB87387.1"/>
    <property type="molecule type" value="Genomic_DNA"/>
</dbReference>
<dbReference type="InterPro" id="IPR016071">
    <property type="entry name" value="Staphylococal_nuclease_OB-fold"/>
</dbReference>
<dbReference type="PROSITE" id="PS50830">
    <property type="entry name" value="TNASE_3"/>
    <property type="match status" value="1"/>
</dbReference>
<evidence type="ECO:0000313" key="3">
    <source>
        <dbReference type="Proteomes" id="UP001305521"/>
    </source>
</evidence>
<dbReference type="InterPro" id="IPR035437">
    <property type="entry name" value="SNase_OB-fold_sf"/>
</dbReference>
<dbReference type="Proteomes" id="UP001305521">
    <property type="component" value="Chromosome"/>
</dbReference>
<dbReference type="SMART" id="SM00318">
    <property type="entry name" value="SNc"/>
    <property type="match status" value="1"/>
</dbReference>
<evidence type="ECO:0000259" key="1">
    <source>
        <dbReference type="PROSITE" id="PS50830"/>
    </source>
</evidence>
<keyword evidence="3" id="KW-1185">Reference proteome</keyword>
<protein>
    <submittedName>
        <fullName evidence="2">Thermonuclease family protein</fullName>
    </submittedName>
</protein>
<accession>A0ABZ0PPU4</accession>
<proteinExistence type="predicted"/>
<feature type="domain" description="TNase-like" evidence="1">
    <location>
        <begin position="17"/>
        <end position="123"/>
    </location>
</feature>
<evidence type="ECO:0000313" key="2">
    <source>
        <dbReference type="EMBL" id="WPB87387.1"/>
    </source>
</evidence>
<dbReference type="Gene3D" id="2.40.50.90">
    <property type="match status" value="1"/>
</dbReference>
<dbReference type="SUPFAM" id="SSF50199">
    <property type="entry name" value="Staphylococcal nuclease"/>
    <property type="match status" value="1"/>
</dbReference>
<name>A0ABZ0PPU4_9PROT</name>
<dbReference type="RefSeq" id="WP_318651340.1">
    <property type="nucleotide sequence ID" value="NZ_CP137852.1"/>
</dbReference>
<reference evidence="2 3" key="1">
    <citation type="submission" date="2023-11" db="EMBL/GenBank/DDBJ databases">
        <title>Arctic aerobic anoxygenic photoheterotroph Sediminicoccus rosea KRV36 adapts its photosynthesis to long days of polar summer.</title>
        <authorList>
            <person name="Tomasch J."/>
            <person name="Kopejtka K."/>
            <person name="Bily T."/>
            <person name="Gardiner A.T."/>
            <person name="Gardian Z."/>
            <person name="Shivaramu S."/>
            <person name="Koblizek M."/>
            <person name="Engelhardt F."/>
            <person name="Kaftan D."/>
        </authorList>
    </citation>
    <scope>NUCLEOTIDE SEQUENCE [LARGE SCALE GENOMIC DNA]</scope>
    <source>
        <strain evidence="2 3">R-30</strain>
    </source>
</reference>
<sequence>MIFVTLATLVAAWLNWQPAPLLMCHALDGDTIRCGEERVRLAGIDAPERRARCEAERRLAAAATERLGSLMAEGVRLHTTGQDRYGRALAVVRDPKGEDLGAVLVREGLARPYQGRGPREGWC</sequence>
<dbReference type="Pfam" id="PF00565">
    <property type="entry name" value="SNase"/>
    <property type="match status" value="1"/>
</dbReference>
<organism evidence="2 3">
    <name type="scientific">Sediminicoccus rosea</name>
    <dbReference type="NCBI Taxonomy" id="1225128"/>
    <lineage>
        <taxon>Bacteria</taxon>
        <taxon>Pseudomonadati</taxon>
        <taxon>Pseudomonadota</taxon>
        <taxon>Alphaproteobacteria</taxon>
        <taxon>Acetobacterales</taxon>
        <taxon>Roseomonadaceae</taxon>
        <taxon>Sediminicoccus</taxon>
    </lineage>
</organism>
<gene>
    <name evidence="2" type="ORF">R9Z33_10990</name>
</gene>